<organism evidence="2 3">
    <name type="scientific">Kribbella deserti</name>
    <dbReference type="NCBI Taxonomy" id="1926257"/>
    <lineage>
        <taxon>Bacteria</taxon>
        <taxon>Bacillati</taxon>
        <taxon>Actinomycetota</taxon>
        <taxon>Actinomycetes</taxon>
        <taxon>Propionibacteriales</taxon>
        <taxon>Kribbellaceae</taxon>
        <taxon>Kribbella</taxon>
    </lineage>
</organism>
<dbReference type="PANTHER" id="PTHR42912">
    <property type="entry name" value="METHYLTRANSFERASE"/>
    <property type="match status" value="1"/>
</dbReference>
<accession>A0ABV6QKP7</accession>
<reference evidence="2 3" key="1">
    <citation type="submission" date="2024-09" db="EMBL/GenBank/DDBJ databases">
        <authorList>
            <person name="Sun Q."/>
            <person name="Mori K."/>
        </authorList>
    </citation>
    <scope>NUCLEOTIDE SEQUENCE [LARGE SCALE GENOMIC DNA]</scope>
    <source>
        <strain evidence="2 3">CGMCC 1.15906</strain>
    </source>
</reference>
<dbReference type="RefSeq" id="WP_380047397.1">
    <property type="nucleotide sequence ID" value="NZ_JBHLTC010000018.1"/>
</dbReference>
<dbReference type="PANTHER" id="PTHR42912:SF93">
    <property type="entry name" value="N6-ADENOSINE-METHYLTRANSFERASE TMT1A"/>
    <property type="match status" value="1"/>
</dbReference>
<dbReference type="GO" id="GO:0008168">
    <property type="term" value="F:methyltransferase activity"/>
    <property type="evidence" value="ECO:0007669"/>
    <property type="project" value="UniProtKB-KW"/>
</dbReference>
<dbReference type="EC" id="2.1.1.-" evidence="2"/>
<comment type="caution">
    <text evidence="2">The sequence shown here is derived from an EMBL/GenBank/DDBJ whole genome shotgun (WGS) entry which is preliminary data.</text>
</comment>
<dbReference type="Gene3D" id="3.40.50.150">
    <property type="entry name" value="Vaccinia Virus protein VP39"/>
    <property type="match status" value="1"/>
</dbReference>
<dbReference type="SUPFAM" id="SSF53335">
    <property type="entry name" value="S-adenosyl-L-methionine-dependent methyltransferases"/>
    <property type="match status" value="1"/>
</dbReference>
<protein>
    <submittedName>
        <fullName evidence="2">Class I SAM-dependent methyltransferase</fullName>
        <ecNumber evidence="2">2.1.1.-</ecNumber>
    </submittedName>
</protein>
<dbReference type="InterPro" id="IPR050508">
    <property type="entry name" value="Methyltransf_Superfamily"/>
</dbReference>
<proteinExistence type="predicted"/>
<dbReference type="EMBL" id="JBHLTC010000018">
    <property type="protein sequence ID" value="MFC0625216.1"/>
    <property type="molecule type" value="Genomic_DNA"/>
</dbReference>
<dbReference type="InterPro" id="IPR029063">
    <property type="entry name" value="SAM-dependent_MTases_sf"/>
</dbReference>
<sequence>MADEFEVVVSQRIELTEAETSRASRAWWDENAAEYIGEHGGFLGDARFTWCPEGIDEADAQLLGPVRGKRILEVGCGAAQCARWLVGQGADVVAFDISVGQLAMGRILDGRTGVPVRTVAADAVSVPFADDSFDIVCSAFGGLPFVADAGMALREIARVLRPGGLLVFSVTHPIRWAFPDDPTPTGYAITHSYFDRTPYVEVDSAGTPTYVEHHRTMGDWVRLLTSAGFVIDDLLEPEWPATNTKVWGGWGPDRSRLIPGTTIWTTHLG</sequence>
<feature type="domain" description="Methyltransferase type 11" evidence="1">
    <location>
        <begin position="72"/>
        <end position="168"/>
    </location>
</feature>
<keyword evidence="2" id="KW-0489">Methyltransferase</keyword>
<evidence type="ECO:0000313" key="2">
    <source>
        <dbReference type="EMBL" id="MFC0625216.1"/>
    </source>
</evidence>
<keyword evidence="2" id="KW-0808">Transferase</keyword>
<name>A0ABV6QKP7_9ACTN</name>
<keyword evidence="3" id="KW-1185">Reference proteome</keyword>
<dbReference type="GO" id="GO:0032259">
    <property type="term" value="P:methylation"/>
    <property type="evidence" value="ECO:0007669"/>
    <property type="project" value="UniProtKB-KW"/>
</dbReference>
<dbReference type="Proteomes" id="UP001589890">
    <property type="component" value="Unassembled WGS sequence"/>
</dbReference>
<evidence type="ECO:0000259" key="1">
    <source>
        <dbReference type="Pfam" id="PF08241"/>
    </source>
</evidence>
<dbReference type="Pfam" id="PF08241">
    <property type="entry name" value="Methyltransf_11"/>
    <property type="match status" value="1"/>
</dbReference>
<gene>
    <name evidence="2" type="ORF">ACFFGN_14150</name>
</gene>
<dbReference type="InterPro" id="IPR013216">
    <property type="entry name" value="Methyltransf_11"/>
</dbReference>
<dbReference type="CDD" id="cd02440">
    <property type="entry name" value="AdoMet_MTases"/>
    <property type="match status" value="1"/>
</dbReference>
<evidence type="ECO:0000313" key="3">
    <source>
        <dbReference type="Proteomes" id="UP001589890"/>
    </source>
</evidence>